<evidence type="ECO:0000313" key="1">
    <source>
        <dbReference type="EMBL" id="ATA87897.1"/>
    </source>
</evidence>
<name>A0A250FVC1_9FLAO</name>
<sequence>MALVLEWDFESYQEEELLVALHARFAPCKMAYWLNTSLHIGLKRERKDLYDKEFDTFFPFFSYEGEKKWYLITNKVRKEVSVGMFLQVEENQLLIKELPKVDYFLRITPLEEPLSATTLLKELRWIDFFYEIALFPEGKIPAKEQRKLNEIKSKLIF</sequence>
<dbReference type="RefSeq" id="WP_002667730.1">
    <property type="nucleotide sequence ID" value="NZ_CAJPPZ010000070.1"/>
</dbReference>
<evidence type="ECO:0008006" key="3">
    <source>
        <dbReference type="Google" id="ProtNLM"/>
    </source>
</evidence>
<dbReference type="OrthoDB" id="676614at2"/>
<dbReference type="Proteomes" id="UP000217250">
    <property type="component" value="Chromosome"/>
</dbReference>
<proteinExistence type="predicted"/>
<reference evidence="2" key="1">
    <citation type="submission" date="2017-06" db="EMBL/GenBank/DDBJ databases">
        <title>Capnocytophaga spp. assemblies.</title>
        <authorList>
            <person name="Gulvik C.A."/>
        </authorList>
    </citation>
    <scope>NUCLEOTIDE SEQUENCE [LARGE SCALE GENOMIC DNA]</scope>
    <source>
        <strain evidence="2">H1496</strain>
    </source>
</reference>
<dbReference type="EMBL" id="CP022386">
    <property type="protein sequence ID" value="ATA87897.1"/>
    <property type="molecule type" value="Genomic_DNA"/>
</dbReference>
<dbReference type="InterPro" id="IPR047690">
    <property type="entry name" value="IPExxxVDY_fam"/>
</dbReference>
<dbReference type="NCBIfam" id="NF033205">
    <property type="entry name" value="IPExxxVDY"/>
    <property type="match status" value="1"/>
</dbReference>
<organism evidence="1 2">
    <name type="scientific">Capnocytophaga gingivalis</name>
    <dbReference type="NCBI Taxonomy" id="1017"/>
    <lineage>
        <taxon>Bacteria</taxon>
        <taxon>Pseudomonadati</taxon>
        <taxon>Bacteroidota</taxon>
        <taxon>Flavobacteriia</taxon>
        <taxon>Flavobacteriales</taxon>
        <taxon>Flavobacteriaceae</taxon>
        <taxon>Capnocytophaga</taxon>
    </lineage>
</organism>
<dbReference type="AlphaFoldDB" id="A0A250FVC1"/>
<dbReference type="KEGG" id="cgh:CGC50_12610"/>
<gene>
    <name evidence="1" type="ORF">CGC50_12610</name>
</gene>
<protein>
    <recommendedName>
        <fullName evidence="3">IPExxxVDY family protein</fullName>
    </recommendedName>
</protein>
<evidence type="ECO:0000313" key="2">
    <source>
        <dbReference type="Proteomes" id="UP000217250"/>
    </source>
</evidence>
<accession>A0A250FVC1</accession>
<dbReference type="GeneID" id="84809378"/>